<keyword evidence="1" id="KW-0472">Membrane</keyword>
<protein>
    <submittedName>
        <fullName evidence="3">Undecaprenyl-diphosphatase</fullName>
        <ecNumber evidence="3">3.6.1.27</ecNumber>
    </submittedName>
</protein>
<keyword evidence="1" id="KW-0812">Transmembrane</keyword>
<dbReference type="AlphaFoldDB" id="A0A853A152"/>
<feature type="transmembrane region" description="Helical" evidence="1">
    <location>
        <begin position="132"/>
        <end position="153"/>
    </location>
</feature>
<dbReference type="Pfam" id="PF01569">
    <property type="entry name" value="PAP2"/>
    <property type="match status" value="1"/>
</dbReference>
<gene>
    <name evidence="3" type="ORF">FHU37_004123</name>
</gene>
<organism evidence="3 4">
    <name type="scientific">Allostreptomyces psammosilenae</name>
    <dbReference type="NCBI Taxonomy" id="1892865"/>
    <lineage>
        <taxon>Bacteria</taxon>
        <taxon>Bacillati</taxon>
        <taxon>Actinomycetota</taxon>
        <taxon>Actinomycetes</taxon>
        <taxon>Kitasatosporales</taxon>
        <taxon>Streptomycetaceae</taxon>
        <taxon>Allostreptomyces</taxon>
    </lineage>
</organism>
<sequence length="238" mass="25388">MSLASPTPRARYAWSATLILLFALVTALVLPEDGPLRVLDWQVHEWVEEQRIPERAGWLVAVARLGQRWLVASLVGVVLAVTVWRQRSLRPVWLAASGFVPLWLVVGAIKAVTDRTAPAAGVDLFFSTGGSYPSGHTAGALVGWSLLALLLAGPPALRPDARRYAALRAVAGGATVAVGVAMVLMDFHWLSDCLAAWALALLVAQIPRTLADRWYGRPAVEAPAAAPAREAVSAPARV</sequence>
<dbReference type="Gene3D" id="1.20.144.10">
    <property type="entry name" value="Phosphatidic acid phosphatase type 2/haloperoxidase"/>
    <property type="match status" value="1"/>
</dbReference>
<comment type="caution">
    <text evidence="3">The sequence shown here is derived from an EMBL/GenBank/DDBJ whole genome shotgun (WGS) entry which is preliminary data.</text>
</comment>
<dbReference type="InterPro" id="IPR018296">
    <property type="entry name" value="Acid_Pase_classA_bac_CS"/>
</dbReference>
<evidence type="ECO:0000313" key="4">
    <source>
        <dbReference type="Proteomes" id="UP000567795"/>
    </source>
</evidence>
<evidence type="ECO:0000313" key="3">
    <source>
        <dbReference type="EMBL" id="NYI07180.1"/>
    </source>
</evidence>
<dbReference type="SUPFAM" id="SSF48317">
    <property type="entry name" value="Acid phosphatase/Vanadium-dependent haloperoxidase"/>
    <property type="match status" value="1"/>
</dbReference>
<keyword evidence="1" id="KW-1133">Transmembrane helix</keyword>
<feature type="transmembrane region" description="Helical" evidence="1">
    <location>
        <begin position="12"/>
        <end position="30"/>
    </location>
</feature>
<evidence type="ECO:0000256" key="1">
    <source>
        <dbReference type="SAM" id="Phobius"/>
    </source>
</evidence>
<feature type="transmembrane region" description="Helical" evidence="1">
    <location>
        <begin position="66"/>
        <end position="84"/>
    </location>
</feature>
<name>A0A853A152_9ACTN</name>
<feature type="domain" description="Phosphatidic acid phosphatase type 2/haloperoxidase" evidence="2">
    <location>
        <begin position="107"/>
        <end position="205"/>
    </location>
</feature>
<dbReference type="InterPro" id="IPR000326">
    <property type="entry name" value="PAP2/HPO"/>
</dbReference>
<keyword evidence="3" id="KW-0378">Hydrolase</keyword>
<accession>A0A853A152</accession>
<proteinExistence type="predicted"/>
<dbReference type="PROSITE" id="PS01157">
    <property type="entry name" value="ACID_PHOSPH_CL_A"/>
    <property type="match status" value="1"/>
</dbReference>
<dbReference type="EC" id="3.6.1.27" evidence="3"/>
<dbReference type="RefSeq" id="WP_179815640.1">
    <property type="nucleotide sequence ID" value="NZ_JACBZD010000001.1"/>
</dbReference>
<feature type="transmembrane region" description="Helical" evidence="1">
    <location>
        <begin position="91"/>
        <end position="112"/>
    </location>
</feature>
<dbReference type="GO" id="GO:0050380">
    <property type="term" value="F:undecaprenyl-diphosphatase activity"/>
    <property type="evidence" value="ECO:0007669"/>
    <property type="project" value="UniProtKB-EC"/>
</dbReference>
<dbReference type="GO" id="GO:0030288">
    <property type="term" value="C:outer membrane-bounded periplasmic space"/>
    <property type="evidence" value="ECO:0007669"/>
    <property type="project" value="InterPro"/>
</dbReference>
<dbReference type="GO" id="GO:0003993">
    <property type="term" value="F:acid phosphatase activity"/>
    <property type="evidence" value="ECO:0007669"/>
    <property type="project" value="InterPro"/>
</dbReference>
<dbReference type="InterPro" id="IPR036938">
    <property type="entry name" value="PAP2/HPO_sf"/>
</dbReference>
<dbReference type="Proteomes" id="UP000567795">
    <property type="component" value="Unassembled WGS sequence"/>
</dbReference>
<reference evidence="3 4" key="1">
    <citation type="submission" date="2020-07" db="EMBL/GenBank/DDBJ databases">
        <title>Sequencing the genomes of 1000 actinobacteria strains.</title>
        <authorList>
            <person name="Klenk H.-P."/>
        </authorList>
    </citation>
    <scope>NUCLEOTIDE SEQUENCE [LARGE SCALE GENOMIC DNA]</scope>
    <source>
        <strain evidence="3 4">DSM 42178</strain>
    </source>
</reference>
<keyword evidence="4" id="KW-1185">Reference proteome</keyword>
<dbReference type="EMBL" id="JACBZD010000001">
    <property type="protein sequence ID" value="NYI07180.1"/>
    <property type="molecule type" value="Genomic_DNA"/>
</dbReference>
<feature type="transmembrane region" description="Helical" evidence="1">
    <location>
        <begin position="165"/>
        <end position="183"/>
    </location>
</feature>
<evidence type="ECO:0000259" key="2">
    <source>
        <dbReference type="Pfam" id="PF01569"/>
    </source>
</evidence>